<keyword evidence="2" id="KW-1185">Reference proteome</keyword>
<proteinExistence type="predicted"/>
<protein>
    <submittedName>
        <fullName evidence="1">Uncharacterized protein</fullName>
    </submittedName>
</protein>
<feature type="non-terminal residue" evidence="1">
    <location>
        <position position="1"/>
    </location>
</feature>
<name>A0A4Y2JTQ9_ARAVE</name>
<accession>A0A4Y2JTQ9</accession>
<evidence type="ECO:0000313" key="2">
    <source>
        <dbReference type="Proteomes" id="UP000499080"/>
    </source>
</evidence>
<reference evidence="1 2" key="1">
    <citation type="journal article" date="2019" name="Sci. Rep.">
        <title>Orb-weaving spider Araneus ventricosus genome elucidates the spidroin gene catalogue.</title>
        <authorList>
            <person name="Kono N."/>
            <person name="Nakamura H."/>
            <person name="Ohtoshi R."/>
            <person name="Moran D.A.P."/>
            <person name="Shinohara A."/>
            <person name="Yoshida Y."/>
            <person name="Fujiwara M."/>
            <person name="Mori M."/>
            <person name="Tomita M."/>
            <person name="Arakawa K."/>
        </authorList>
    </citation>
    <scope>NUCLEOTIDE SEQUENCE [LARGE SCALE GENOMIC DNA]</scope>
</reference>
<sequence length="151" mass="16721">ADNCIKKMDIAQRKEKMKQDSTFRGLMREKNINLDEKAPYVGRCLKKVKGSAESKKNSFRRLVWNGTQISPDVESAAEGRKAGGCGRVDARHRLSHGALGREYPLLIRSGGQRFPDLPHPSLFFASPLCAELSFSSGLMDHEVAQVSVVCC</sequence>
<dbReference type="AlphaFoldDB" id="A0A4Y2JTQ9"/>
<dbReference type="EMBL" id="BGPR01003830">
    <property type="protein sequence ID" value="GBM92908.1"/>
    <property type="molecule type" value="Genomic_DNA"/>
</dbReference>
<dbReference type="Proteomes" id="UP000499080">
    <property type="component" value="Unassembled WGS sequence"/>
</dbReference>
<comment type="caution">
    <text evidence="1">The sequence shown here is derived from an EMBL/GenBank/DDBJ whole genome shotgun (WGS) entry which is preliminary data.</text>
</comment>
<gene>
    <name evidence="1" type="ORF">AVEN_236721_1</name>
</gene>
<evidence type="ECO:0000313" key="1">
    <source>
        <dbReference type="EMBL" id="GBM92908.1"/>
    </source>
</evidence>
<organism evidence="1 2">
    <name type="scientific">Araneus ventricosus</name>
    <name type="common">Orbweaver spider</name>
    <name type="synonym">Epeira ventricosa</name>
    <dbReference type="NCBI Taxonomy" id="182803"/>
    <lineage>
        <taxon>Eukaryota</taxon>
        <taxon>Metazoa</taxon>
        <taxon>Ecdysozoa</taxon>
        <taxon>Arthropoda</taxon>
        <taxon>Chelicerata</taxon>
        <taxon>Arachnida</taxon>
        <taxon>Araneae</taxon>
        <taxon>Araneomorphae</taxon>
        <taxon>Entelegynae</taxon>
        <taxon>Araneoidea</taxon>
        <taxon>Araneidae</taxon>
        <taxon>Araneus</taxon>
    </lineage>
</organism>